<keyword evidence="3" id="KW-1185">Reference proteome</keyword>
<name>A0AA35SX91_GEOBA</name>
<comment type="caution">
    <text evidence="2">The sequence shown here is derived from an EMBL/GenBank/DDBJ whole genome shotgun (WGS) entry which is preliminary data.</text>
</comment>
<evidence type="ECO:0000313" key="3">
    <source>
        <dbReference type="Proteomes" id="UP001174909"/>
    </source>
</evidence>
<feature type="chain" id="PRO_5041396257" evidence="1">
    <location>
        <begin position="23"/>
        <end position="217"/>
    </location>
</feature>
<keyword evidence="1" id="KW-0732">Signal</keyword>
<organism evidence="2 3">
    <name type="scientific">Geodia barretti</name>
    <name type="common">Barrett's horny sponge</name>
    <dbReference type="NCBI Taxonomy" id="519541"/>
    <lineage>
        <taxon>Eukaryota</taxon>
        <taxon>Metazoa</taxon>
        <taxon>Porifera</taxon>
        <taxon>Demospongiae</taxon>
        <taxon>Heteroscleromorpha</taxon>
        <taxon>Tetractinellida</taxon>
        <taxon>Astrophorina</taxon>
        <taxon>Geodiidae</taxon>
        <taxon>Geodia</taxon>
    </lineage>
</organism>
<proteinExistence type="predicted"/>
<dbReference type="Proteomes" id="UP001174909">
    <property type="component" value="Unassembled WGS sequence"/>
</dbReference>
<evidence type="ECO:0000256" key="1">
    <source>
        <dbReference type="SAM" id="SignalP"/>
    </source>
</evidence>
<dbReference type="EMBL" id="CASHTH010002911">
    <property type="protein sequence ID" value="CAI8037127.1"/>
    <property type="molecule type" value="Genomic_DNA"/>
</dbReference>
<sequence>MLAARHLLRLLLGVFVIPSLETDDCPPITQGKGSPIYPQATRGESTTMYRVFHTESDVMELNITWTRLPSPLDHSISNFSNHTVFSNSSLNASLTMRDLKVYPDYGNYNVRVCSNCTCANTTFILYLFNCVPENLPQPVQKYQRTVIAETALEATQWLYTAFVGPPGRFYYSTTWSHGSKDVCDEDDPNKSHSFNCTRTALRKLFIHCKSVHSQSYV</sequence>
<dbReference type="AlphaFoldDB" id="A0AA35SX91"/>
<accession>A0AA35SX91</accession>
<reference evidence="2" key="1">
    <citation type="submission" date="2023-03" db="EMBL/GenBank/DDBJ databases">
        <authorList>
            <person name="Steffen K."/>
            <person name="Cardenas P."/>
        </authorList>
    </citation>
    <scope>NUCLEOTIDE SEQUENCE</scope>
</reference>
<evidence type="ECO:0000313" key="2">
    <source>
        <dbReference type="EMBL" id="CAI8037127.1"/>
    </source>
</evidence>
<protein>
    <submittedName>
        <fullName evidence="2">Uncharacterized protein</fullName>
    </submittedName>
</protein>
<feature type="signal peptide" evidence="1">
    <location>
        <begin position="1"/>
        <end position="22"/>
    </location>
</feature>
<gene>
    <name evidence="2" type="ORF">GBAR_LOCUS20768</name>
</gene>